<proteinExistence type="predicted"/>
<sequence length="102" mass="11299">MGGSYLFALLNPGGDFSFGQAKDICNEIHQWKKNVLNEPEKSRILQNMVLKKQLQHPEQASSSKCSNSNLTHAGVQSTTKDLVGLFKGFAWNGKIVKLPQII</sequence>
<protein>
    <submittedName>
        <fullName evidence="1">Uncharacterized protein</fullName>
    </submittedName>
</protein>
<keyword evidence="2" id="KW-1185">Reference proteome</keyword>
<comment type="caution">
    <text evidence="1">The sequence shown here is derived from an EMBL/GenBank/DDBJ whole genome shotgun (WGS) entry which is preliminary data.</text>
</comment>
<organism evidence="1 2">
    <name type="scientific">Ameca splendens</name>
    <dbReference type="NCBI Taxonomy" id="208324"/>
    <lineage>
        <taxon>Eukaryota</taxon>
        <taxon>Metazoa</taxon>
        <taxon>Chordata</taxon>
        <taxon>Craniata</taxon>
        <taxon>Vertebrata</taxon>
        <taxon>Euteleostomi</taxon>
        <taxon>Actinopterygii</taxon>
        <taxon>Neopterygii</taxon>
        <taxon>Teleostei</taxon>
        <taxon>Neoteleostei</taxon>
        <taxon>Acanthomorphata</taxon>
        <taxon>Ovalentaria</taxon>
        <taxon>Atherinomorphae</taxon>
        <taxon>Cyprinodontiformes</taxon>
        <taxon>Goodeidae</taxon>
        <taxon>Ameca</taxon>
    </lineage>
</organism>
<reference evidence="1 2" key="1">
    <citation type="submission" date="2021-06" db="EMBL/GenBank/DDBJ databases">
        <authorList>
            <person name="Palmer J.M."/>
        </authorList>
    </citation>
    <scope>NUCLEOTIDE SEQUENCE [LARGE SCALE GENOMIC DNA]</scope>
    <source>
        <strain evidence="1 2">AS_MEX2019</strain>
        <tissue evidence="1">Muscle</tissue>
    </source>
</reference>
<dbReference type="Proteomes" id="UP001469553">
    <property type="component" value="Unassembled WGS sequence"/>
</dbReference>
<gene>
    <name evidence="1" type="ORF">AMECASPLE_038583</name>
</gene>
<name>A0ABV1A586_9TELE</name>
<dbReference type="EMBL" id="JAHRIP010082465">
    <property type="protein sequence ID" value="MEQ2313147.1"/>
    <property type="molecule type" value="Genomic_DNA"/>
</dbReference>
<evidence type="ECO:0000313" key="2">
    <source>
        <dbReference type="Proteomes" id="UP001469553"/>
    </source>
</evidence>
<accession>A0ABV1A586</accession>
<evidence type="ECO:0000313" key="1">
    <source>
        <dbReference type="EMBL" id="MEQ2313147.1"/>
    </source>
</evidence>